<dbReference type="Pfam" id="PF13508">
    <property type="entry name" value="Acetyltransf_7"/>
    <property type="match status" value="1"/>
</dbReference>
<name>A0A6P1Y128_9SPIR</name>
<organism evidence="2 3">
    <name type="scientific">Treponema vincentii</name>
    <dbReference type="NCBI Taxonomy" id="69710"/>
    <lineage>
        <taxon>Bacteria</taxon>
        <taxon>Pseudomonadati</taxon>
        <taxon>Spirochaetota</taxon>
        <taxon>Spirochaetia</taxon>
        <taxon>Spirochaetales</taxon>
        <taxon>Treponemataceae</taxon>
        <taxon>Treponema</taxon>
    </lineage>
</organism>
<dbReference type="Pfam" id="PF03682">
    <property type="entry name" value="UPF0158"/>
    <property type="match status" value="1"/>
</dbReference>
<dbReference type="SUPFAM" id="SSF55729">
    <property type="entry name" value="Acyl-CoA N-acyltransferases (Nat)"/>
    <property type="match status" value="1"/>
</dbReference>
<dbReference type="Proteomes" id="UP000464374">
    <property type="component" value="Chromosome"/>
</dbReference>
<dbReference type="InterPro" id="IPR016181">
    <property type="entry name" value="Acyl_CoA_acyltransferase"/>
</dbReference>
<dbReference type="KEGG" id="trz:GWP43_03275"/>
<evidence type="ECO:0000259" key="1">
    <source>
        <dbReference type="PROSITE" id="PS51186"/>
    </source>
</evidence>
<feature type="domain" description="N-acetyltransferase" evidence="1">
    <location>
        <begin position="173"/>
        <end position="325"/>
    </location>
</feature>
<accession>A0A6P1Y128</accession>
<protein>
    <submittedName>
        <fullName evidence="2">GNAT family N-acetyltransferase</fullName>
    </submittedName>
</protein>
<dbReference type="Gene3D" id="3.40.630.30">
    <property type="match status" value="1"/>
</dbReference>
<dbReference type="EMBL" id="CP048020">
    <property type="protein sequence ID" value="QHX42632.1"/>
    <property type="molecule type" value="Genomic_DNA"/>
</dbReference>
<gene>
    <name evidence="2" type="ORF">GWP43_03275</name>
</gene>
<sequence>MTFILSPEIIDDIIFAMENQTEILLFDALEGICVDMDEIDDDYGTVIDDQRYYDLPDWTSAQGFHVMEQFTARVHNPLLREALLNALGQRKGVFRRYKEVLKTAPIVEREWYRFKDQQMKAAVYEWYNDLRKLWGLEKISFEDETDSQLLQEDFTFLIEKYDALNTELLRNFIRKTEATSEDSDKIISFDDFDEKAAFEAGRLLGYTSFFDANVCAAAGQKYGTTQHNAVYITAYNENGLCGVCSIVAFPFNESFCIPFLRVLPEYRGLGLGKELLQRSCMYAKSLADVLIFADFCTPAHLIALLEREGFEQKGLLYIKDLSGDE</sequence>
<dbReference type="GO" id="GO:0016747">
    <property type="term" value="F:acyltransferase activity, transferring groups other than amino-acyl groups"/>
    <property type="evidence" value="ECO:0007669"/>
    <property type="project" value="InterPro"/>
</dbReference>
<dbReference type="RefSeq" id="WP_162662681.1">
    <property type="nucleotide sequence ID" value="NZ_CP048020.1"/>
</dbReference>
<dbReference type="InterPro" id="IPR000182">
    <property type="entry name" value="GNAT_dom"/>
</dbReference>
<dbReference type="PROSITE" id="PS51186">
    <property type="entry name" value="GNAT"/>
    <property type="match status" value="1"/>
</dbReference>
<dbReference type="InterPro" id="IPR005361">
    <property type="entry name" value="UPF0158"/>
</dbReference>
<evidence type="ECO:0000313" key="2">
    <source>
        <dbReference type="EMBL" id="QHX42632.1"/>
    </source>
</evidence>
<proteinExistence type="predicted"/>
<keyword evidence="2" id="KW-0808">Transferase</keyword>
<reference evidence="2 3" key="1">
    <citation type="submission" date="2020-01" db="EMBL/GenBank/DDBJ databases">
        <title>Complete genome sequence of a human oral phylogroup 1 Treponema sp. strain ATCC 700766, originally isolated from periodontitis dental plaque.</title>
        <authorList>
            <person name="Chan Y."/>
            <person name="Huo Y.-B."/>
            <person name="Yu X.-L."/>
            <person name="Zeng H."/>
            <person name="Leung W.-K."/>
            <person name="Watt R.M."/>
        </authorList>
    </citation>
    <scope>NUCLEOTIDE SEQUENCE [LARGE SCALE GENOMIC DNA]</scope>
    <source>
        <strain evidence="2 3">OMZ 804</strain>
    </source>
</reference>
<evidence type="ECO:0000313" key="3">
    <source>
        <dbReference type="Proteomes" id="UP000464374"/>
    </source>
</evidence>
<dbReference type="CDD" id="cd04301">
    <property type="entry name" value="NAT_SF"/>
    <property type="match status" value="1"/>
</dbReference>
<dbReference type="AlphaFoldDB" id="A0A6P1Y128"/>